<dbReference type="EMBL" id="OV121140">
    <property type="protein sequence ID" value="CAH0563755.1"/>
    <property type="molecule type" value="Genomic_DNA"/>
</dbReference>
<evidence type="ECO:0000256" key="3">
    <source>
        <dbReference type="ARBA" id="ARBA00020502"/>
    </source>
</evidence>
<dbReference type="GO" id="GO:0005737">
    <property type="term" value="C:cytoplasm"/>
    <property type="evidence" value="ECO:0007669"/>
    <property type="project" value="UniProtKB-SubCell"/>
</dbReference>
<name>A0A9P0BE70_BRAAE</name>
<dbReference type="OrthoDB" id="75738at2759"/>
<comment type="similarity">
    <text evidence="2">Belongs to the UPF0456 family.</text>
</comment>
<dbReference type="Proteomes" id="UP001154078">
    <property type="component" value="Chromosome 9"/>
</dbReference>
<dbReference type="PANTHER" id="PTHR13463">
    <property type="entry name" value="PROTEIN C10"/>
    <property type="match status" value="1"/>
</dbReference>
<evidence type="ECO:0000256" key="1">
    <source>
        <dbReference type="ARBA" id="ARBA00004496"/>
    </source>
</evidence>
<dbReference type="GO" id="GO:0009791">
    <property type="term" value="P:post-embryonic development"/>
    <property type="evidence" value="ECO:0007669"/>
    <property type="project" value="TreeGrafter"/>
</dbReference>
<proteinExistence type="inferred from homology"/>
<dbReference type="InterPro" id="IPR026317">
    <property type="entry name" value="P_C10"/>
</dbReference>
<evidence type="ECO:0000256" key="4">
    <source>
        <dbReference type="ARBA" id="ARBA00022490"/>
    </source>
</evidence>
<dbReference type="PANTHER" id="PTHR13463:SF3">
    <property type="entry name" value="PROTEIN C10"/>
    <property type="match status" value="1"/>
</dbReference>
<comment type="subcellular location">
    <subcellularLocation>
        <location evidence="1">Cytoplasm</location>
    </subcellularLocation>
</comment>
<keyword evidence="6" id="KW-1185">Reference proteome</keyword>
<evidence type="ECO:0000313" key="5">
    <source>
        <dbReference type="EMBL" id="CAH0563755.1"/>
    </source>
</evidence>
<accession>A0A9P0BE70</accession>
<dbReference type="Pfam" id="PF14974">
    <property type="entry name" value="P_C10"/>
    <property type="match status" value="1"/>
</dbReference>
<evidence type="ECO:0000313" key="6">
    <source>
        <dbReference type="Proteomes" id="UP001154078"/>
    </source>
</evidence>
<evidence type="ECO:0000256" key="2">
    <source>
        <dbReference type="ARBA" id="ARBA00007083"/>
    </source>
</evidence>
<gene>
    <name evidence="5" type="ORF">MELIAE_LOCUS12501</name>
</gene>
<organism evidence="5 6">
    <name type="scientific">Brassicogethes aeneus</name>
    <name type="common">Rape pollen beetle</name>
    <name type="synonym">Meligethes aeneus</name>
    <dbReference type="NCBI Taxonomy" id="1431903"/>
    <lineage>
        <taxon>Eukaryota</taxon>
        <taxon>Metazoa</taxon>
        <taxon>Ecdysozoa</taxon>
        <taxon>Arthropoda</taxon>
        <taxon>Hexapoda</taxon>
        <taxon>Insecta</taxon>
        <taxon>Pterygota</taxon>
        <taxon>Neoptera</taxon>
        <taxon>Endopterygota</taxon>
        <taxon>Coleoptera</taxon>
        <taxon>Polyphaga</taxon>
        <taxon>Cucujiformia</taxon>
        <taxon>Nitidulidae</taxon>
        <taxon>Meligethinae</taxon>
        <taxon>Brassicogethes</taxon>
    </lineage>
</organism>
<protein>
    <recommendedName>
        <fullName evidence="3">Protein C10</fullName>
    </recommendedName>
</protein>
<sequence length="120" mass="13607">MTEIQPLTSETAIEILNKTIKELNTPENAKKLEEARTDVGNEMLKMLQYVFPLVLAVQVDIIRNYGYPEGREGVIKFAQSIRVLEREDVEVARLHSLVKAYYLPPVSVAATNEEERTSSN</sequence>
<keyword evidence="4" id="KW-0963">Cytoplasm</keyword>
<reference evidence="5" key="1">
    <citation type="submission" date="2021-12" db="EMBL/GenBank/DDBJ databases">
        <authorList>
            <person name="King R."/>
        </authorList>
    </citation>
    <scope>NUCLEOTIDE SEQUENCE</scope>
</reference>
<dbReference type="AlphaFoldDB" id="A0A9P0BE70"/>